<dbReference type="Proteomes" id="UP000186391">
    <property type="component" value="Unassembled WGS sequence"/>
</dbReference>
<feature type="compositionally biased region" description="Polar residues" evidence="1">
    <location>
        <begin position="414"/>
        <end position="426"/>
    </location>
</feature>
<feature type="compositionally biased region" description="Low complexity" evidence="1">
    <location>
        <begin position="251"/>
        <end position="272"/>
    </location>
</feature>
<comment type="caution">
    <text evidence="4">The sequence shown here is derived from an EMBL/GenBank/DDBJ whole genome shotgun (WGS) entry which is preliminary data.</text>
</comment>
<feature type="compositionally biased region" description="Pro residues" evidence="1">
    <location>
        <begin position="430"/>
        <end position="450"/>
    </location>
</feature>
<dbReference type="Pfam" id="PF04773">
    <property type="entry name" value="FecR"/>
    <property type="match status" value="1"/>
</dbReference>
<dbReference type="AlphaFoldDB" id="A0A1U7GZJ8"/>
<dbReference type="EMBL" id="MRCA01000005">
    <property type="protein sequence ID" value="OKH13930.1"/>
    <property type="molecule type" value="Genomic_DNA"/>
</dbReference>
<feature type="compositionally biased region" description="Pro residues" evidence="1">
    <location>
        <begin position="468"/>
        <end position="484"/>
    </location>
</feature>
<evidence type="ECO:0000313" key="4">
    <source>
        <dbReference type="EMBL" id="OKH13930.1"/>
    </source>
</evidence>
<organism evidence="4 5">
    <name type="scientific">Fischerella major NIES-592</name>
    <dbReference type="NCBI Taxonomy" id="210994"/>
    <lineage>
        <taxon>Bacteria</taxon>
        <taxon>Bacillati</taxon>
        <taxon>Cyanobacteriota</taxon>
        <taxon>Cyanophyceae</taxon>
        <taxon>Nostocales</taxon>
        <taxon>Hapalosiphonaceae</taxon>
        <taxon>Fischerella</taxon>
    </lineage>
</organism>
<keyword evidence="2" id="KW-0732">Signal</keyword>
<reference evidence="4 5" key="1">
    <citation type="submission" date="2016-11" db="EMBL/GenBank/DDBJ databases">
        <title>Draft Genome Sequences of Nine Cyanobacterial Strains from Diverse Habitats.</title>
        <authorList>
            <person name="Zhu T."/>
            <person name="Hou S."/>
            <person name="Lu X."/>
            <person name="Hess W.R."/>
        </authorList>
    </citation>
    <scope>NUCLEOTIDE SEQUENCE [LARGE SCALE GENOMIC DNA]</scope>
    <source>
        <strain evidence="4 5">NIES-592</strain>
    </source>
</reference>
<evidence type="ECO:0000259" key="3">
    <source>
        <dbReference type="Pfam" id="PF04773"/>
    </source>
</evidence>
<feature type="region of interest" description="Disordered" evidence="1">
    <location>
        <begin position="247"/>
        <end position="484"/>
    </location>
</feature>
<dbReference type="RefSeq" id="WP_073555787.1">
    <property type="nucleotide sequence ID" value="NZ_MRCA01000005.1"/>
</dbReference>
<protein>
    <recommendedName>
        <fullName evidence="3">FecR protein domain-containing protein</fullName>
    </recommendedName>
</protein>
<keyword evidence="5" id="KW-1185">Reference proteome</keyword>
<feature type="chain" id="PRO_5010535095" description="FecR protein domain-containing protein" evidence="2">
    <location>
        <begin position="29"/>
        <end position="484"/>
    </location>
</feature>
<feature type="domain" description="FecR protein" evidence="3">
    <location>
        <begin position="68"/>
        <end position="153"/>
    </location>
</feature>
<gene>
    <name evidence="4" type="ORF">NIES592_11380</name>
</gene>
<sequence>MFRKLIPFLVASCLGTAVLPLPEQQATAATPLTRAVIQNLRNLVQLIPHNQPKRRARKSDAIIPGDGLSTGRASLAELRFNDGSLARVGEQAIFRFLPKTRNFRLSNGTVLLLIPPGQGRTRVNTPNAAAAIRGSALFVRYDQKKDTTVVAALTNSGIEVFNKDASQRRELKAGQMLVVVKGQFQGLYDFDLRTFYETSDIVRGLDLPKQEQPSSDPAIAKVQAETAEALASQQPITGQQVIENPSFVKLSPSGSDPSNNPNSDPKPSTNSSQTTGQNGTNTAPQKNNTNQESNTQPTNNTTNSQSNSNNQNTSTQTNTNEQKKVDTPPPVPDSTTPNTTDKPKPQTPPPPSDSTGSGDPQPQTPPPPSDSTGSGDPQPQTPPPPSDSTGSGDPQPQTPPPPSDSTGSGDPQPQTHSNPPTSTGVNPTPVETPTPPVETPTPPVETPTPPVETQTPPTPIESTGVNQTPPPVETPTPPGPPQNQ</sequence>
<evidence type="ECO:0000256" key="2">
    <source>
        <dbReference type="SAM" id="SignalP"/>
    </source>
</evidence>
<name>A0A1U7GZJ8_9CYAN</name>
<evidence type="ECO:0000256" key="1">
    <source>
        <dbReference type="SAM" id="MobiDB-lite"/>
    </source>
</evidence>
<accession>A0A1U7GZJ8</accession>
<proteinExistence type="predicted"/>
<evidence type="ECO:0000313" key="5">
    <source>
        <dbReference type="Proteomes" id="UP000186391"/>
    </source>
</evidence>
<feature type="compositionally biased region" description="Polar residues" evidence="1">
    <location>
        <begin position="273"/>
        <end position="286"/>
    </location>
</feature>
<dbReference type="InterPro" id="IPR006860">
    <property type="entry name" value="FecR"/>
</dbReference>
<feature type="compositionally biased region" description="Low complexity" evidence="1">
    <location>
        <begin position="404"/>
        <end position="413"/>
    </location>
</feature>
<dbReference type="OrthoDB" id="530299at2"/>
<feature type="compositionally biased region" description="Low complexity" evidence="1">
    <location>
        <begin position="287"/>
        <end position="320"/>
    </location>
</feature>
<feature type="signal peptide" evidence="2">
    <location>
        <begin position="1"/>
        <end position="28"/>
    </location>
</feature>